<dbReference type="AlphaFoldDB" id="A0A6J4M487"/>
<evidence type="ECO:0000313" key="2">
    <source>
        <dbReference type="EMBL" id="CAA9348491.1"/>
    </source>
</evidence>
<dbReference type="PANTHER" id="PTHR46889">
    <property type="entry name" value="TRANSPOSASE INSF FOR INSERTION SEQUENCE IS3B-RELATED"/>
    <property type="match status" value="1"/>
</dbReference>
<evidence type="ECO:0000259" key="1">
    <source>
        <dbReference type="PROSITE" id="PS50994"/>
    </source>
</evidence>
<proteinExistence type="predicted"/>
<dbReference type="GO" id="GO:0003676">
    <property type="term" value="F:nucleic acid binding"/>
    <property type="evidence" value="ECO:0007669"/>
    <property type="project" value="InterPro"/>
</dbReference>
<gene>
    <name evidence="2" type="ORF">AVDCRST_MAG40-2758</name>
</gene>
<dbReference type="Gene3D" id="3.30.420.10">
    <property type="entry name" value="Ribonuclease H-like superfamily/Ribonuclease H"/>
    <property type="match status" value="1"/>
</dbReference>
<reference evidence="2" key="1">
    <citation type="submission" date="2020-02" db="EMBL/GenBank/DDBJ databases">
        <authorList>
            <person name="Meier V. D."/>
        </authorList>
    </citation>
    <scope>NUCLEOTIDE SEQUENCE</scope>
    <source>
        <strain evidence="2">AVDCRST_MAG40</strain>
    </source>
</reference>
<dbReference type="InterPro" id="IPR050900">
    <property type="entry name" value="Transposase_IS3/IS150/IS904"/>
</dbReference>
<accession>A0A6J4M487</accession>
<dbReference type="EMBL" id="CADCTX010000770">
    <property type="protein sequence ID" value="CAA9348491.1"/>
    <property type="molecule type" value="Genomic_DNA"/>
</dbReference>
<dbReference type="PROSITE" id="PS50994">
    <property type="entry name" value="INTEGRASE"/>
    <property type="match status" value="1"/>
</dbReference>
<dbReference type="InterPro" id="IPR001584">
    <property type="entry name" value="Integrase_cat-core"/>
</dbReference>
<protein>
    <submittedName>
        <fullName evidence="2">Mobile element protein</fullName>
    </submittedName>
</protein>
<sequence length="364" mass="42022">MFWSMLAQMVALLLDLFTARRQPEGAKDLEIVLLRHQLRVLQRRRPRPRLAPWERLTLALLAATLRRITADARGRWTRSVVLVTPETLLRWHRDLVRRKWTFQRGPSTGRRPTDATLEALIVRLARENPRWGYARIHGELVKLGHAVGRTTIRAILRRHAVPPAPQRARRGITWRAFVARHRDTLLACDFFTIETAFLKTLYALFFIEVATRRVHLAGCTAHPTAAWVAQQARNLAWTLQEHRRPFRFLIHDRDAKFASAFDRVLAAEGLKVVRTPYRAPRANAYAERWVRSVRAECLDHLLIIGEGHLRRVLAEYVTHYNVARPHQGLDQGCPIPPTTAPPDGAVHRHDRLGGLLHEYYREAA</sequence>
<dbReference type="InterPro" id="IPR036397">
    <property type="entry name" value="RNaseH_sf"/>
</dbReference>
<organism evidence="2">
    <name type="scientific">uncultured Gemmatimonadaceae bacterium</name>
    <dbReference type="NCBI Taxonomy" id="246130"/>
    <lineage>
        <taxon>Bacteria</taxon>
        <taxon>Pseudomonadati</taxon>
        <taxon>Gemmatimonadota</taxon>
        <taxon>Gemmatimonadia</taxon>
        <taxon>Gemmatimonadales</taxon>
        <taxon>Gemmatimonadaceae</taxon>
        <taxon>environmental samples</taxon>
    </lineage>
</organism>
<feature type="domain" description="Integrase catalytic" evidence="1">
    <location>
        <begin position="161"/>
        <end position="342"/>
    </location>
</feature>
<dbReference type="InterPro" id="IPR012337">
    <property type="entry name" value="RNaseH-like_sf"/>
</dbReference>
<dbReference type="PANTHER" id="PTHR46889:SF4">
    <property type="entry name" value="TRANSPOSASE INSO FOR INSERTION SEQUENCE ELEMENT IS911B-RELATED"/>
    <property type="match status" value="1"/>
</dbReference>
<dbReference type="SUPFAM" id="SSF53098">
    <property type="entry name" value="Ribonuclease H-like"/>
    <property type="match status" value="1"/>
</dbReference>
<name>A0A6J4M487_9BACT</name>
<dbReference type="GO" id="GO:0015074">
    <property type="term" value="P:DNA integration"/>
    <property type="evidence" value="ECO:0007669"/>
    <property type="project" value="InterPro"/>
</dbReference>
<dbReference type="Pfam" id="PF13683">
    <property type="entry name" value="rve_3"/>
    <property type="match status" value="1"/>
</dbReference>